<name>A0ABN7PR29_9BURK</name>
<keyword evidence="1" id="KW-0812">Transmembrane</keyword>
<evidence type="ECO:0000313" key="2">
    <source>
        <dbReference type="EMBL" id="CAG2128515.1"/>
    </source>
</evidence>
<evidence type="ECO:0008006" key="4">
    <source>
        <dbReference type="Google" id="ProtNLM"/>
    </source>
</evidence>
<feature type="transmembrane region" description="Helical" evidence="1">
    <location>
        <begin position="42"/>
        <end position="63"/>
    </location>
</feature>
<keyword evidence="3" id="KW-1185">Reference proteome</keyword>
<keyword evidence="1" id="KW-1133">Transmembrane helix</keyword>
<evidence type="ECO:0000256" key="1">
    <source>
        <dbReference type="SAM" id="Phobius"/>
    </source>
</evidence>
<accession>A0ABN7PR29</accession>
<keyword evidence="1" id="KW-0472">Membrane</keyword>
<dbReference type="Proteomes" id="UP000672657">
    <property type="component" value="Unassembled WGS sequence"/>
</dbReference>
<organism evidence="2 3">
    <name type="scientific">Cupriavidus numazuensis</name>
    <dbReference type="NCBI Taxonomy" id="221992"/>
    <lineage>
        <taxon>Bacteria</taxon>
        <taxon>Pseudomonadati</taxon>
        <taxon>Pseudomonadota</taxon>
        <taxon>Betaproteobacteria</taxon>
        <taxon>Burkholderiales</taxon>
        <taxon>Burkholderiaceae</taxon>
        <taxon>Cupriavidus</taxon>
    </lineage>
</organism>
<evidence type="ECO:0000313" key="3">
    <source>
        <dbReference type="Proteomes" id="UP000672657"/>
    </source>
</evidence>
<gene>
    <name evidence="2" type="ORF">LMG26411_00020</name>
</gene>
<dbReference type="EMBL" id="CAJPVI010000001">
    <property type="protein sequence ID" value="CAG2128515.1"/>
    <property type="molecule type" value="Genomic_DNA"/>
</dbReference>
<proteinExistence type="predicted"/>
<reference evidence="2 3" key="1">
    <citation type="submission" date="2021-03" db="EMBL/GenBank/DDBJ databases">
        <authorList>
            <person name="Peeters C."/>
        </authorList>
    </citation>
    <scope>NUCLEOTIDE SEQUENCE [LARGE SCALE GENOMIC DNA]</scope>
    <source>
        <strain evidence="2 3">LMG 26411</strain>
    </source>
</reference>
<comment type="caution">
    <text evidence="2">The sequence shown here is derived from an EMBL/GenBank/DDBJ whole genome shotgun (WGS) entry which is preliminary data.</text>
</comment>
<sequence>MLPLRRLCFRLWYNLNHKGDERRSTSLRESKGAAMAHCHNRACWFGLGLLSGAAVACLGAWLANGVRRDAGAGMAAAVLAEQEQAVDPEPLPEAATDIVEYRGFVIHVFCHALGASRFRGVCDIWDSGAVALEGGSPPTTYPTPEEARVATIAWARQWVQHNG</sequence>
<protein>
    <recommendedName>
        <fullName evidence="4">Lipoprotein</fullName>
    </recommendedName>
</protein>